<evidence type="ECO:0000256" key="5">
    <source>
        <dbReference type="ARBA" id="ARBA00022723"/>
    </source>
</evidence>
<dbReference type="AlphaFoldDB" id="A0A2W7G696"/>
<dbReference type="PANTHER" id="PTHR42940:SF8">
    <property type="entry name" value="VACUOLAR PROTEIN SORTING-ASSOCIATED PROTEIN 11"/>
    <property type="match status" value="1"/>
</dbReference>
<dbReference type="Proteomes" id="UP000249646">
    <property type="component" value="Unassembled WGS sequence"/>
</dbReference>
<dbReference type="SUPFAM" id="SSF50129">
    <property type="entry name" value="GroES-like"/>
    <property type="match status" value="1"/>
</dbReference>
<reference evidence="13 14" key="1">
    <citation type="submission" date="2018-06" db="EMBL/GenBank/DDBJ databases">
        <title>Genomic Encyclopedia of Archaeal and Bacterial Type Strains, Phase II (KMG-II): from individual species to whole genera.</title>
        <authorList>
            <person name="Goeker M."/>
        </authorList>
    </citation>
    <scope>NUCLEOTIDE SEQUENCE [LARGE SCALE GENOMIC DNA]</scope>
    <source>
        <strain evidence="13 14">ATCC 51348</strain>
    </source>
</reference>
<name>A0A2W7G696_9BACT</name>
<keyword evidence="6 11" id="KW-0862">Zinc</keyword>
<dbReference type="InterPro" id="IPR036291">
    <property type="entry name" value="NAD(P)-bd_dom_sf"/>
</dbReference>
<evidence type="ECO:0000256" key="6">
    <source>
        <dbReference type="ARBA" id="ARBA00022833"/>
    </source>
</evidence>
<organism evidence="13 14">
    <name type="scientific">Metamycoplasma auris</name>
    <dbReference type="NCBI Taxonomy" id="51363"/>
    <lineage>
        <taxon>Bacteria</taxon>
        <taxon>Bacillati</taxon>
        <taxon>Mycoplasmatota</taxon>
        <taxon>Mycoplasmoidales</taxon>
        <taxon>Metamycoplasmataceae</taxon>
        <taxon>Metamycoplasma</taxon>
    </lineage>
</organism>
<dbReference type="SUPFAM" id="SSF51735">
    <property type="entry name" value="NAD(P)-binding Rossmann-fold domains"/>
    <property type="match status" value="1"/>
</dbReference>
<dbReference type="GO" id="GO:0004022">
    <property type="term" value="F:alcohol dehydrogenase (NAD+) activity"/>
    <property type="evidence" value="ECO:0007669"/>
    <property type="project" value="UniProtKB-EC"/>
</dbReference>
<comment type="caution">
    <text evidence="13">The sequence shown here is derived from an EMBL/GenBank/DDBJ whole genome shotgun (WGS) entry which is preliminary data.</text>
</comment>
<evidence type="ECO:0000256" key="9">
    <source>
        <dbReference type="ARBA" id="ARBA00049164"/>
    </source>
</evidence>
<dbReference type="SMART" id="SM00829">
    <property type="entry name" value="PKS_ER"/>
    <property type="match status" value="1"/>
</dbReference>
<dbReference type="PROSITE" id="PS00059">
    <property type="entry name" value="ADH_ZINC"/>
    <property type="match status" value="1"/>
</dbReference>
<evidence type="ECO:0000313" key="14">
    <source>
        <dbReference type="Proteomes" id="UP000249646"/>
    </source>
</evidence>
<sequence length="349" mass="37557">MSKMKAFVVRAPKKYGIEYIDIPEPVNNEVLVKLETSGVCHTDLHIANFDWPRQPIYPMIPGHEGIGIVTKVGPMCTKIKVGDRVGIGYMYSACGHCEYCVSGKEILCPSKIVTSLVKPGTFAEYTIGHEDYVLPIPNNLDVLAGAPILCGGVTSYKALKQAKLKINDYVAIIGIGGLGHFAISYAKLMGLNIIAIDIDSKKLESAKSEGADGVFNANDPLIVEKIKELTNGGVHAVINTSVSTSSAYLGMYILRRAGKQVLVGVPPKDEKGNIEFPLPILGTISGEHHILGSVVGTRQDTKEALALGVKGIVSKVSQTVKLEEVSEVFEKLEKGELLGRAVIDFRANK</sequence>
<comment type="catalytic activity">
    <reaction evidence="9">
        <text>a secondary alcohol + NAD(+) = a ketone + NADH + H(+)</text>
        <dbReference type="Rhea" id="RHEA:10740"/>
        <dbReference type="ChEBI" id="CHEBI:15378"/>
        <dbReference type="ChEBI" id="CHEBI:17087"/>
        <dbReference type="ChEBI" id="CHEBI:35681"/>
        <dbReference type="ChEBI" id="CHEBI:57540"/>
        <dbReference type="ChEBI" id="CHEBI:57945"/>
        <dbReference type="EC" id="1.1.1.1"/>
    </reaction>
</comment>
<keyword evidence="14" id="KW-1185">Reference proteome</keyword>
<gene>
    <name evidence="13" type="ORF">BCF89_10288</name>
</gene>
<keyword evidence="7" id="KW-0560">Oxidoreductase</keyword>
<evidence type="ECO:0000256" key="11">
    <source>
        <dbReference type="RuleBase" id="RU361277"/>
    </source>
</evidence>
<protein>
    <recommendedName>
        <fullName evidence="4">Alcohol dehydrogenase</fullName>
        <ecNumber evidence="3">1.1.1.1</ecNumber>
    </recommendedName>
</protein>
<dbReference type="Pfam" id="PF08240">
    <property type="entry name" value="ADH_N"/>
    <property type="match status" value="1"/>
</dbReference>
<proteinExistence type="inferred from homology"/>
<dbReference type="GO" id="GO:0008270">
    <property type="term" value="F:zinc ion binding"/>
    <property type="evidence" value="ECO:0007669"/>
    <property type="project" value="InterPro"/>
</dbReference>
<dbReference type="InterPro" id="IPR011032">
    <property type="entry name" value="GroES-like_sf"/>
</dbReference>
<evidence type="ECO:0000256" key="10">
    <source>
        <dbReference type="ARBA" id="ARBA00049243"/>
    </source>
</evidence>
<dbReference type="Gene3D" id="3.90.180.10">
    <property type="entry name" value="Medium-chain alcohol dehydrogenases, catalytic domain"/>
    <property type="match status" value="1"/>
</dbReference>
<dbReference type="CDD" id="cd08297">
    <property type="entry name" value="CAD3"/>
    <property type="match status" value="1"/>
</dbReference>
<dbReference type="InterPro" id="IPR020843">
    <property type="entry name" value="ER"/>
</dbReference>
<evidence type="ECO:0000256" key="7">
    <source>
        <dbReference type="ARBA" id="ARBA00023002"/>
    </source>
</evidence>
<evidence type="ECO:0000259" key="12">
    <source>
        <dbReference type="SMART" id="SM00829"/>
    </source>
</evidence>
<evidence type="ECO:0000256" key="8">
    <source>
        <dbReference type="ARBA" id="ARBA00023027"/>
    </source>
</evidence>
<evidence type="ECO:0000256" key="3">
    <source>
        <dbReference type="ARBA" id="ARBA00013190"/>
    </source>
</evidence>
<evidence type="ECO:0000256" key="2">
    <source>
        <dbReference type="ARBA" id="ARBA00008072"/>
    </source>
</evidence>
<dbReference type="InterPro" id="IPR002328">
    <property type="entry name" value="ADH_Zn_CS"/>
</dbReference>
<evidence type="ECO:0000256" key="1">
    <source>
        <dbReference type="ARBA" id="ARBA00001947"/>
    </source>
</evidence>
<dbReference type="PANTHER" id="PTHR42940">
    <property type="entry name" value="ALCOHOL DEHYDROGENASE 1-RELATED"/>
    <property type="match status" value="1"/>
</dbReference>
<comment type="catalytic activity">
    <reaction evidence="10">
        <text>a primary alcohol + NAD(+) = an aldehyde + NADH + H(+)</text>
        <dbReference type="Rhea" id="RHEA:10736"/>
        <dbReference type="ChEBI" id="CHEBI:15378"/>
        <dbReference type="ChEBI" id="CHEBI:15734"/>
        <dbReference type="ChEBI" id="CHEBI:17478"/>
        <dbReference type="ChEBI" id="CHEBI:57540"/>
        <dbReference type="ChEBI" id="CHEBI:57945"/>
        <dbReference type="EC" id="1.1.1.1"/>
    </reaction>
</comment>
<comment type="similarity">
    <text evidence="2 11">Belongs to the zinc-containing alcohol dehydrogenase family.</text>
</comment>
<comment type="cofactor">
    <cofactor evidence="1 11">
        <name>Zn(2+)</name>
        <dbReference type="ChEBI" id="CHEBI:29105"/>
    </cofactor>
</comment>
<dbReference type="FunFam" id="3.40.50.720:FF:000039">
    <property type="entry name" value="Alcohol dehydrogenase AdhP"/>
    <property type="match status" value="1"/>
</dbReference>
<keyword evidence="8" id="KW-0520">NAD</keyword>
<dbReference type="Pfam" id="PF00107">
    <property type="entry name" value="ADH_zinc_N"/>
    <property type="match status" value="1"/>
</dbReference>
<dbReference type="OrthoDB" id="9806940at2"/>
<accession>A0A2W7G696</accession>
<evidence type="ECO:0000313" key="13">
    <source>
        <dbReference type="EMBL" id="PZW01464.1"/>
    </source>
</evidence>
<dbReference type="EC" id="1.1.1.1" evidence="3"/>
<dbReference type="EMBL" id="QKUB01000002">
    <property type="protein sequence ID" value="PZW01464.1"/>
    <property type="molecule type" value="Genomic_DNA"/>
</dbReference>
<dbReference type="Gene3D" id="3.40.50.720">
    <property type="entry name" value="NAD(P)-binding Rossmann-like Domain"/>
    <property type="match status" value="1"/>
</dbReference>
<dbReference type="InterPro" id="IPR013149">
    <property type="entry name" value="ADH-like_C"/>
</dbReference>
<keyword evidence="5 11" id="KW-0479">Metal-binding</keyword>
<feature type="domain" description="Enoyl reductase (ER)" evidence="12">
    <location>
        <begin position="10"/>
        <end position="343"/>
    </location>
</feature>
<evidence type="ECO:0000256" key="4">
    <source>
        <dbReference type="ARBA" id="ARBA00016352"/>
    </source>
</evidence>
<dbReference type="InterPro" id="IPR013154">
    <property type="entry name" value="ADH-like_N"/>
</dbReference>